<dbReference type="STRING" id="871968.DESME_02295"/>
<feature type="transmembrane region" description="Helical" evidence="1">
    <location>
        <begin position="41"/>
        <end position="61"/>
    </location>
</feature>
<dbReference type="AlphaFoldDB" id="W0EFX4"/>
<protein>
    <submittedName>
        <fullName evidence="2">Uncharacterized protein</fullName>
    </submittedName>
</protein>
<sequence length="64" mass="6953">MFKAAPSMALSETGGTIRCRTAGSRYLEDDAGTCIRISEQVLAASLFLGYILLALIVWGIFYGY</sequence>
<evidence type="ECO:0000313" key="3">
    <source>
        <dbReference type="Proteomes" id="UP000010847"/>
    </source>
</evidence>
<evidence type="ECO:0000313" key="2">
    <source>
        <dbReference type="EMBL" id="AHF08418.1"/>
    </source>
</evidence>
<keyword evidence="1" id="KW-0812">Transmembrane</keyword>
<gene>
    <name evidence="2" type="ORF">DESME_02295</name>
</gene>
<keyword evidence="1" id="KW-1133">Transmembrane helix</keyword>
<dbReference type="HOGENOM" id="CLU_2860404_0_0_9"/>
<proteinExistence type="predicted"/>
<accession>W0EFX4</accession>
<keyword evidence="1" id="KW-0472">Membrane</keyword>
<evidence type="ECO:0000256" key="1">
    <source>
        <dbReference type="SAM" id="Phobius"/>
    </source>
</evidence>
<name>W0EFX4_9FIRM</name>
<dbReference type="KEGG" id="dmt:DESME_02295"/>
<dbReference type="EMBL" id="CP007032">
    <property type="protein sequence ID" value="AHF08418.1"/>
    <property type="molecule type" value="Genomic_DNA"/>
</dbReference>
<keyword evidence="3" id="KW-1185">Reference proteome</keyword>
<dbReference type="Proteomes" id="UP000010847">
    <property type="component" value="Chromosome"/>
</dbReference>
<reference evidence="2 3" key="1">
    <citation type="submission" date="2013-12" db="EMBL/GenBank/DDBJ databases">
        <authorList>
            <consortium name="DOE Joint Genome Institute"/>
            <person name="Smidt H."/>
            <person name="Huntemann M."/>
            <person name="Han J."/>
            <person name="Chen A."/>
            <person name="Kyrpides N."/>
            <person name="Mavromatis K."/>
            <person name="Markowitz V."/>
            <person name="Palaniappan K."/>
            <person name="Ivanova N."/>
            <person name="Schaumberg A."/>
            <person name="Pati A."/>
            <person name="Liolios K."/>
            <person name="Nordberg H.P."/>
            <person name="Cantor M.N."/>
            <person name="Hua S.X."/>
            <person name="Woyke T."/>
        </authorList>
    </citation>
    <scope>NUCLEOTIDE SEQUENCE [LARGE SCALE GENOMIC DNA]</scope>
    <source>
        <strain evidence="3">DSM 15288</strain>
    </source>
</reference>
<organism evidence="2 3">
    <name type="scientific">Desulfitobacterium metallireducens DSM 15288</name>
    <dbReference type="NCBI Taxonomy" id="871968"/>
    <lineage>
        <taxon>Bacteria</taxon>
        <taxon>Bacillati</taxon>
        <taxon>Bacillota</taxon>
        <taxon>Clostridia</taxon>
        <taxon>Eubacteriales</taxon>
        <taxon>Desulfitobacteriaceae</taxon>
        <taxon>Desulfitobacterium</taxon>
    </lineage>
</organism>